<dbReference type="Gene3D" id="3.10.105.10">
    <property type="entry name" value="Dipeptide-binding Protein, Domain 3"/>
    <property type="match status" value="1"/>
</dbReference>
<evidence type="ECO:0000256" key="4">
    <source>
        <dbReference type="ARBA" id="ARBA00022729"/>
    </source>
</evidence>
<dbReference type="EMBL" id="NHON01000001">
    <property type="protein sequence ID" value="OWJ69179.1"/>
    <property type="molecule type" value="Genomic_DNA"/>
</dbReference>
<reference evidence="7" key="1">
    <citation type="submission" date="2017-05" db="EMBL/GenBank/DDBJ databases">
        <authorList>
            <person name="Macchi M."/>
            <person name="Festa S."/>
            <person name="Coppotelli B.M."/>
            <person name="Morelli I.S."/>
        </authorList>
    </citation>
    <scope>NUCLEOTIDE SEQUENCE [LARGE SCALE GENOMIC DNA]</scope>
    <source>
        <strain evidence="7">I</strain>
    </source>
</reference>
<dbReference type="PANTHER" id="PTHR30290:SF9">
    <property type="entry name" value="OLIGOPEPTIDE-BINDING PROTEIN APPA"/>
    <property type="match status" value="1"/>
</dbReference>
<dbReference type="OrthoDB" id="9773508at2"/>
<dbReference type="PANTHER" id="PTHR30290">
    <property type="entry name" value="PERIPLASMIC BINDING COMPONENT OF ABC TRANSPORTER"/>
    <property type="match status" value="1"/>
</dbReference>
<dbReference type="GO" id="GO:1904680">
    <property type="term" value="F:peptide transmembrane transporter activity"/>
    <property type="evidence" value="ECO:0007669"/>
    <property type="project" value="TreeGrafter"/>
</dbReference>
<dbReference type="Proteomes" id="UP000196655">
    <property type="component" value="Unassembled WGS sequence"/>
</dbReference>
<protein>
    <recommendedName>
        <fullName evidence="5">Solute-binding protein family 5 domain-containing protein</fullName>
    </recommendedName>
</protein>
<dbReference type="Gene3D" id="3.40.190.10">
    <property type="entry name" value="Periplasmic binding protein-like II"/>
    <property type="match status" value="1"/>
</dbReference>
<dbReference type="InterPro" id="IPR039424">
    <property type="entry name" value="SBP_5"/>
</dbReference>
<dbReference type="CDD" id="cd08492">
    <property type="entry name" value="PBP2_NikA_DppA_OppA_like_15"/>
    <property type="match status" value="1"/>
</dbReference>
<organism evidence="6 7">
    <name type="scientific">Inquilinus limosus</name>
    <dbReference type="NCBI Taxonomy" id="171674"/>
    <lineage>
        <taxon>Bacteria</taxon>
        <taxon>Pseudomonadati</taxon>
        <taxon>Pseudomonadota</taxon>
        <taxon>Alphaproteobacteria</taxon>
        <taxon>Rhodospirillales</taxon>
        <taxon>Rhodospirillaceae</taxon>
        <taxon>Inquilinus</taxon>
    </lineage>
</organism>
<dbReference type="InterPro" id="IPR030678">
    <property type="entry name" value="Peptide/Ni-bd"/>
</dbReference>
<evidence type="ECO:0000256" key="2">
    <source>
        <dbReference type="ARBA" id="ARBA00005695"/>
    </source>
</evidence>
<dbReference type="AlphaFoldDB" id="A0A211ZVD7"/>
<evidence type="ECO:0000313" key="6">
    <source>
        <dbReference type="EMBL" id="OWJ69179.1"/>
    </source>
</evidence>
<name>A0A211ZVD7_9PROT</name>
<dbReference type="PIRSF" id="PIRSF002741">
    <property type="entry name" value="MppA"/>
    <property type="match status" value="1"/>
</dbReference>
<accession>A0A211ZVD7</accession>
<gene>
    <name evidence="6" type="ORF">BWR60_01210</name>
</gene>
<dbReference type="GO" id="GO:0043190">
    <property type="term" value="C:ATP-binding cassette (ABC) transporter complex"/>
    <property type="evidence" value="ECO:0007669"/>
    <property type="project" value="InterPro"/>
</dbReference>
<dbReference type="RefSeq" id="WP_088149169.1">
    <property type="nucleotide sequence ID" value="NZ_NHON01000001.1"/>
</dbReference>
<evidence type="ECO:0000256" key="1">
    <source>
        <dbReference type="ARBA" id="ARBA00004418"/>
    </source>
</evidence>
<proteinExistence type="inferred from homology"/>
<comment type="subcellular location">
    <subcellularLocation>
        <location evidence="1">Periplasm</location>
    </subcellularLocation>
</comment>
<dbReference type="GO" id="GO:0030288">
    <property type="term" value="C:outer membrane-bounded periplasmic space"/>
    <property type="evidence" value="ECO:0007669"/>
    <property type="project" value="UniProtKB-ARBA"/>
</dbReference>
<evidence type="ECO:0000313" key="7">
    <source>
        <dbReference type="Proteomes" id="UP000196655"/>
    </source>
</evidence>
<sequence length="534" mass="58071">MPTRRQFGLLVAGSVLAVSGARGQAPAAPKSGGELVFGLDGAAVVKFVLDPHNSGFAPHNRVFRSIFDSLLVLLPDQSVGPWLATAWEVSPDQTSYTFKLRTDVTFHDGTRFDAAAVKANLDRIKDPKNALVALPDIGPYAGSEALGDDTVRITLSEPFAPLLRNLTKTTLGIVSPAAVATYGETFGQNPVGTGPFRFAGLTQGTEIRLARNDDYRWAPPTATHPGPAYLDQLTFKNVPEEATRVAALQSGQVHAADGIPPQNIVALQSDAGFRVLQKELLNNNYTLYLNVAKAPWDDEEIRQAVQLSLDIDTIVRVIHLGTQPRAWSPLSPSIFASNDKDLAKSWSHDPGRAAQILDQKGWIPGEGGIRQKDGKRLTISFVDTQGNREKRLDVIQLARRQLAKSGIELTIDSQPAGTYTAKLASGDYDLSGASQFAPDPDVLRRLHLPEGRARSSVSKVDDPEISQWLKAGFREADPDRRAELYRQVQRKLVAKAYAIPVYVLLYTIAASEDVNGLTIDTHGFPEFQGAWLSA</sequence>
<evidence type="ECO:0000256" key="3">
    <source>
        <dbReference type="ARBA" id="ARBA00022448"/>
    </source>
</evidence>
<dbReference type="GO" id="GO:0015833">
    <property type="term" value="P:peptide transport"/>
    <property type="evidence" value="ECO:0007669"/>
    <property type="project" value="TreeGrafter"/>
</dbReference>
<dbReference type="SUPFAM" id="SSF53850">
    <property type="entry name" value="Periplasmic binding protein-like II"/>
    <property type="match status" value="1"/>
</dbReference>
<dbReference type="InterPro" id="IPR000914">
    <property type="entry name" value="SBP_5_dom"/>
</dbReference>
<keyword evidence="3" id="KW-0813">Transport</keyword>
<comment type="caution">
    <text evidence="6">The sequence shown here is derived from an EMBL/GenBank/DDBJ whole genome shotgun (WGS) entry which is preliminary data.</text>
</comment>
<keyword evidence="4" id="KW-0732">Signal</keyword>
<dbReference type="Pfam" id="PF00496">
    <property type="entry name" value="SBP_bac_5"/>
    <property type="match status" value="1"/>
</dbReference>
<keyword evidence="7" id="KW-1185">Reference proteome</keyword>
<evidence type="ECO:0000259" key="5">
    <source>
        <dbReference type="Pfam" id="PF00496"/>
    </source>
</evidence>
<feature type="domain" description="Solute-binding protein family 5" evidence="5">
    <location>
        <begin position="79"/>
        <end position="441"/>
    </location>
</feature>
<comment type="similarity">
    <text evidence="2">Belongs to the bacterial solute-binding protein 5 family.</text>
</comment>